<organism evidence="1 2">
    <name type="scientific">Helicobacter fennelliae</name>
    <dbReference type="NCBI Taxonomy" id="215"/>
    <lineage>
        <taxon>Bacteria</taxon>
        <taxon>Pseudomonadati</taxon>
        <taxon>Campylobacterota</taxon>
        <taxon>Epsilonproteobacteria</taxon>
        <taxon>Campylobacterales</taxon>
        <taxon>Helicobacteraceae</taxon>
        <taxon>Helicobacter</taxon>
    </lineage>
</organism>
<name>A0A2X3DKI3_9HELI</name>
<dbReference type="AlphaFoldDB" id="A0A2X3DKI3"/>
<accession>A0A2X3DKI3</accession>
<dbReference type="Proteomes" id="UP000250166">
    <property type="component" value="Unassembled WGS sequence"/>
</dbReference>
<protein>
    <submittedName>
        <fullName evidence="1">Uncharacterized protein</fullName>
    </submittedName>
</protein>
<gene>
    <name evidence="1" type="ORF">NCTC13102_01237</name>
</gene>
<proteinExistence type="predicted"/>
<dbReference type="RefSeq" id="WP_112058685.1">
    <property type="nucleotide sequence ID" value="NZ_UAWL01000006.1"/>
</dbReference>
<dbReference type="EMBL" id="UAWL01000006">
    <property type="protein sequence ID" value="SQB98770.1"/>
    <property type="molecule type" value="Genomic_DNA"/>
</dbReference>
<reference evidence="1 2" key="1">
    <citation type="submission" date="2018-06" db="EMBL/GenBank/DDBJ databases">
        <authorList>
            <consortium name="Pathogen Informatics"/>
            <person name="Doyle S."/>
        </authorList>
    </citation>
    <scope>NUCLEOTIDE SEQUENCE [LARGE SCALE GENOMIC DNA]</scope>
    <source>
        <strain evidence="1 2">NCTC13102</strain>
    </source>
</reference>
<evidence type="ECO:0000313" key="2">
    <source>
        <dbReference type="Proteomes" id="UP000250166"/>
    </source>
</evidence>
<sequence>MSVTLEISQDIQDIYTQLAQEQDMSKESLMQMALAEYAHDLAIALQGRSEYDKAQDWDTLKAELRL</sequence>
<evidence type="ECO:0000313" key="1">
    <source>
        <dbReference type="EMBL" id="SQB98770.1"/>
    </source>
</evidence>